<feature type="domain" description="Transposase Tn5-like N-terminal" evidence="2">
    <location>
        <begin position="2"/>
        <end position="41"/>
    </location>
</feature>
<dbReference type="AlphaFoldDB" id="A0A250KQ62"/>
<accession>A0A250KQ62</accession>
<proteinExistence type="predicted"/>
<dbReference type="InterPro" id="IPR012337">
    <property type="entry name" value="RNaseH-like_sf"/>
</dbReference>
<dbReference type="InterPro" id="IPR047768">
    <property type="entry name" value="Tn5p-like"/>
</dbReference>
<dbReference type="GO" id="GO:0003677">
    <property type="term" value="F:DNA binding"/>
    <property type="evidence" value="ECO:0007669"/>
    <property type="project" value="InterPro"/>
</dbReference>
<evidence type="ECO:0000313" key="4">
    <source>
        <dbReference type="Proteomes" id="UP000266313"/>
    </source>
</evidence>
<dbReference type="NCBIfam" id="NF033590">
    <property type="entry name" value="transpos_IS4_3"/>
    <property type="match status" value="1"/>
</dbReference>
<keyword evidence="4" id="KW-1185">Reference proteome</keyword>
<dbReference type="PANTHER" id="PTHR37319">
    <property type="entry name" value="TRANSPOSASE"/>
    <property type="match status" value="1"/>
</dbReference>
<dbReference type="GO" id="GO:0004803">
    <property type="term" value="F:transposase activity"/>
    <property type="evidence" value="ECO:0007669"/>
    <property type="project" value="InterPro"/>
</dbReference>
<dbReference type="Gene3D" id="1.10.246.40">
    <property type="entry name" value="Tn5 transposase, domain 1"/>
    <property type="match status" value="1"/>
</dbReference>
<evidence type="ECO:0000259" key="2">
    <source>
        <dbReference type="Pfam" id="PF14706"/>
    </source>
</evidence>
<reference evidence="3 4" key="1">
    <citation type="submission" date="2016-12" db="EMBL/GenBank/DDBJ databases">
        <title>Genome sequencing of Methylocaldum marinum.</title>
        <authorList>
            <person name="Takeuchi M."/>
            <person name="Kamagata Y."/>
            <person name="Hiraoka S."/>
            <person name="Oshima K."/>
            <person name="Hattori M."/>
            <person name="Iwasaki W."/>
        </authorList>
    </citation>
    <scope>NUCLEOTIDE SEQUENCE [LARGE SCALE GENOMIC DNA]</scope>
    <source>
        <strain evidence="3 4">S8</strain>
    </source>
</reference>
<dbReference type="PANTHER" id="PTHR37319:SF1">
    <property type="entry name" value="TRANSPOSASE TN5 DIMERISATION DOMAIN-CONTAINING PROTEIN"/>
    <property type="match status" value="1"/>
</dbReference>
<feature type="domain" description="Transposase IS4-like" evidence="1">
    <location>
        <begin position="282"/>
        <end position="325"/>
    </location>
</feature>
<sequence>MTKRLIRLADDLSSNPTASIPIACGGWGETKAAYRLLDNEALDWRAMLEAHRPPTIGRMVDLERVLCLQDTTELDFTSQPGIVGLGRLSYERQHGMYLHPTLAVSESGVALGVLDAWMWARKPKSEADVPESLRWIEGYERVAELAAQVPSTRLVYVADREGDIRALLDRAAALGHPADYLVRARHDRVLAEGGKLRAQVESQSALGEVEFALPPAPGRTGRTVVQSLRMARVTLARCGSKTCEVTVILAREESPPAGDKPIEWLLLTNEAVETLDEACLRIAGYRRRWLVEIFFRILKSGCRVEALQLATVERLERALVVYLIIAWRR</sequence>
<organism evidence="3 4">
    <name type="scientific">Methylocaldum marinum</name>
    <dbReference type="NCBI Taxonomy" id="1432792"/>
    <lineage>
        <taxon>Bacteria</taxon>
        <taxon>Pseudomonadati</taxon>
        <taxon>Pseudomonadota</taxon>
        <taxon>Gammaproteobacteria</taxon>
        <taxon>Methylococcales</taxon>
        <taxon>Methylococcaceae</taxon>
        <taxon>Methylocaldum</taxon>
    </lineage>
</organism>
<dbReference type="Pfam" id="PF14706">
    <property type="entry name" value="Tnp_DNA_bind"/>
    <property type="match status" value="1"/>
</dbReference>
<name>A0A250KQ62_9GAMM</name>
<dbReference type="EMBL" id="AP017928">
    <property type="protein sequence ID" value="BBA33810.1"/>
    <property type="molecule type" value="Genomic_DNA"/>
</dbReference>
<dbReference type="SUPFAM" id="SSF53098">
    <property type="entry name" value="Ribonuclease H-like"/>
    <property type="match status" value="1"/>
</dbReference>
<evidence type="ECO:0000259" key="1">
    <source>
        <dbReference type="Pfam" id="PF01609"/>
    </source>
</evidence>
<dbReference type="Gene3D" id="3.90.350.10">
    <property type="entry name" value="Transposase Inhibitor Protein From Tn5, Chain A, domain 1"/>
    <property type="match status" value="1"/>
</dbReference>
<dbReference type="Pfam" id="PF01609">
    <property type="entry name" value="DDE_Tnp_1"/>
    <property type="match status" value="1"/>
</dbReference>
<dbReference type="KEGG" id="mmai:sS8_1856"/>
<evidence type="ECO:0000313" key="3">
    <source>
        <dbReference type="EMBL" id="BBA33810.1"/>
    </source>
</evidence>
<dbReference type="GO" id="GO:0006313">
    <property type="term" value="P:DNA transposition"/>
    <property type="evidence" value="ECO:0007669"/>
    <property type="project" value="InterPro"/>
</dbReference>
<protein>
    <submittedName>
        <fullName evidence="3">Transposase</fullName>
    </submittedName>
</protein>
<dbReference type="Proteomes" id="UP000266313">
    <property type="component" value="Chromosome"/>
</dbReference>
<dbReference type="InterPro" id="IPR014735">
    <property type="entry name" value="Transposase_Tn5-like_N"/>
</dbReference>
<dbReference type="InterPro" id="IPR038215">
    <property type="entry name" value="TN5-like_N_sf"/>
</dbReference>
<dbReference type="InterPro" id="IPR002559">
    <property type="entry name" value="Transposase_11"/>
</dbReference>
<dbReference type="InterPro" id="IPR054836">
    <property type="entry name" value="Tn5_transposase"/>
</dbReference>
<gene>
    <name evidence="3" type="ORF">sS8_1856</name>
</gene>